<dbReference type="RefSeq" id="WP_154920078.1">
    <property type="nucleotide sequence ID" value="NZ_VUOE01000002.1"/>
</dbReference>
<evidence type="ECO:0000313" key="1">
    <source>
        <dbReference type="EMBL" id="KAA2217413.1"/>
    </source>
</evidence>
<dbReference type="Proteomes" id="UP000323188">
    <property type="component" value="Unassembled WGS sequence"/>
</dbReference>
<gene>
    <name evidence="1" type="ORF">F0361_15835</name>
</gene>
<evidence type="ECO:0000313" key="2">
    <source>
        <dbReference type="Proteomes" id="UP000323188"/>
    </source>
</evidence>
<organism evidence="1 2">
    <name type="scientific">Maribacter flavus</name>
    <dbReference type="NCBI Taxonomy" id="1658664"/>
    <lineage>
        <taxon>Bacteria</taxon>
        <taxon>Pseudomonadati</taxon>
        <taxon>Bacteroidota</taxon>
        <taxon>Flavobacteriia</taxon>
        <taxon>Flavobacteriales</taxon>
        <taxon>Flavobacteriaceae</taxon>
        <taxon>Maribacter</taxon>
    </lineage>
</organism>
<protein>
    <submittedName>
        <fullName evidence="1">NACHT domain-containing protein</fullName>
    </submittedName>
</protein>
<sequence length="1316" mass="154007">MKINRHTLIQDLYDFSQKGDGLIIGKPGVGKSYSLSQLSDFLWERDIPNYILRVDELDGSNASITLELGIEGSWTKELNKVAMPSKSAKAVLIFDGFDAARDEELQQKFLMQIRNAVANLTKWNILVSVRTYDATKSPQLLRIFSKQDNTSQIKCRHLEINELNEAELESVFSYSEAINKLYKAGNDELKLILRIPFFLRLLELVLRDNFEEDLDNMRMIRSESELLDRFWDKIVFSSRNSYQLESFLKELADCLVANKSMSYLKDRFIANYKIFSLLRSNDIISEVGVGKRFVMFSHNILFDYFVGRLTIPSEPKELSEFVALDKSRQFFLRPSFIFHFTRLWYNHRKRFWENYAYLNDDIDMYMSLFKRLIPMAVIANEYNDVEDLKPVIENNSSIQQILQSIRFLHNRPLAYRDIQLLFHLKGKLQIDFLWDYSHVFQKILDNEILNSKDNENQLGMIAREFLAFILKERELRPESRNSLDRLGSVRGIEYVSRTFHTNRKESKKLLKHILKFLSEPDFEIWYFTSLSDDIKYFVEHDPQFVAKIYREIFAHTETSTSITYMGTAVLNLTSNRKQDFEMCYYRLVEFYPKFLSVAPETAIEVGLKIVNQYVIINKMHFSDESYAAEKIMLGNRGAGFLKDFSSIWHDNLTYHKPAQLIEKIIAYFEEQINEGNEENLAKAFQTYYSNSLVSFTWKKIIELGNKYPKVFKEFLFQISLNQVILKSSDVNYEIGISLEKIYPLLKPHQRKQVENTILSLINQGEVDEMANPEILANRLLNCIPNDLLVLEKSIEFINSRTPIKNEQNYQSNVTVEPYTTDKWLRDKGVDLEDKRNNKIYRLLNEIESFNRKHSNDTLERKIFEKLIPTGKELYQLSKEDFKEELRYSALKEVFKFFSIITRDIKEIQAEDYSFVKSSILYGITHVTKYDESFDNSSSASSGYSPTPRIEASSALVGLLQFNNDDEIFQAIEDLIADSNPIVRFNIIRNISQVWIQRPKAFWGLIFERLKNESDSFNLSILIDNIFRKDLIENHENEVVDAIKIAYTRIENYASNDSFSRSYARLLLYFFDRQDNDDIKNILYESIENIEFVSTLVFKLFDFIDPKFVDNDYTNINTRKKLIQLFLDINKSNLEALKSLEFQSINEDSPINKRLRVLDSIVQRIYFSLEINENLRKNNKHHPSLANKRGFYLRIKPILLDILKGSNEIGDGTVLAHTAHYFIQTLNGVIKFYPEEASSILSMASEITKLSYNSGYTFDSSAIREVVSLTEVLLVDHKSLLNQEDSLSDLVSILRFYADSGWPQALEHLWKLDEAFK</sequence>
<accession>A0A5B2TT85</accession>
<name>A0A5B2TT85_9FLAO</name>
<dbReference type="InterPro" id="IPR027417">
    <property type="entry name" value="P-loop_NTPase"/>
</dbReference>
<proteinExistence type="predicted"/>
<reference evidence="1 2" key="1">
    <citation type="submission" date="2019-09" db="EMBL/GenBank/DDBJ databases">
        <authorList>
            <person name="Khan S.A."/>
            <person name="Jeon C.O."/>
            <person name="Chun B.H."/>
            <person name="Jeong S.E."/>
        </authorList>
    </citation>
    <scope>NUCLEOTIDE SEQUENCE [LARGE SCALE GENOMIC DNA]</scope>
    <source>
        <strain evidence="1 2">KCTC 42508</strain>
    </source>
</reference>
<comment type="caution">
    <text evidence="1">The sequence shown here is derived from an EMBL/GenBank/DDBJ whole genome shotgun (WGS) entry which is preliminary data.</text>
</comment>
<dbReference type="SUPFAM" id="SSF52540">
    <property type="entry name" value="P-loop containing nucleoside triphosphate hydrolases"/>
    <property type="match status" value="1"/>
</dbReference>
<dbReference type="EMBL" id="VUOE01000002">
    <property type="protein sequence ID" value="KAA2217413.1"/>
    <property type="molecule type" value="Genomic_DNA"/>
</dbReference>